<accession>A0A6I6JF35</accession>
<sequence length="235" mass="26235">MRNVNEKTNNEVAKHVVAEMVNRFEPESAIDCIVRDNLAGGTESEDIFLQVDWRDGEIYVVTRGHHERGSCSSDVWNNLVGEYVVCNMADAYSLAYWIDKNMKMLGRVRACFEESWNGNNWVGGFDFDVDPEAGDFFEELTDGIFDVDVAEADIITADEYFADSFRVGHRRLHTTLGDTPAYTLDDLGDDPVSALTSLMGDVLDDRGCDSAGCIVVDTRDYASELVDELIDANDD</sequence>
<name>A0A6I6JF35_9BACT</name>
<proteinExistence type="predicted"/>
<dbReference type="Proteomes" id="UP000428328">
    <property type="component" value="Chromosome"/>
</dbReference>
<reference evidence="1 2" key="1">
    <citation type="submission" date="2019-11" db="EMBL/GenBank/DDBJ databases">
        <authorList>
            <person name="Zheng R.K."/>
            <person name="Sun C.M."/>
        </authorList>
    </citation>
    <scope>NUCLEOTIDE SEQUENCE [LARGE SCALE GENOMIC DNA]</scope>
    <source>
        <strain evidence="1 2">SRB007</strain>
    </source>
</reference>
<organism evidence="1 2">
    <name type="scientific">Pseudodesulfovibrio cashew</name>
    <dbReference type="NCBI Taxonomy" id="2678688"/>
    <lineage>
        <taxon>Bacteria</taxon>
        <taxon>Pseudomonadati</taxon>
        <taxon>Thermodesulfobacteriota</taxon>
        <taxon>Desulfovibrionia</taxon>
        <taxon>Desulfovibrionales</taxon>
        <taxon>Desulfovibrionaceae</taxon>
    </lineage>
</organism>
<protein>
    <submittedName>
        <fullName evidence="1">Uncharacterized protein</fullName>
    </submittedName>
</protein>
<dbReference type="KEGG" id="psel:GM415_15475"/>
<dbReference type="RefSeq" id="WP_158949751.1">
    <property type="nucleotide sequence ID" value="NZ_CP046400.1"/>
</dbReference>
<dbReference type="AlphaFoldDB" id="A0A6I6JF35"/>
<evidence type="ECO:0000313" key="1">
    <source>
        <dbReference type="EMBL" id="QGY41456.1"/>
    </source>
</evidence>
<keyword evidence="2" id="KW-1185">Reference proteome</keyword>
<dbReference type="EMBL" id="CP046400">
    <property type="protein sequence ID" value="QGY41456.1"/>
    <property type="molecule type" value="Genomic_DNA"/>
</dbReference>
<evidence type="ECO:0000313" key="2">
    <source>
        <dbReference type="Proteomes" id="UP000428328"/>
    </source>
</evidence>
<gene>
    <name evidence="1" type="ORF">GM415_15475</name>
</gene>